<evidence type="ECO:0000259" key="8">
    <source>
        <dbReference type="PROSITE" id="PS51459"/>
    </source>
</evidence>
<keyword evidence="10" id="KW-1185">Reference proteome</keyword>
<evidence type="ECO:0000256" key="1">
    <source>
        <dbReference type="ARBA" id="ARBA00022679"/>
    </source>
</evidence>
<evidence type="ECO:0000256" key="7">
    <source>
        <dbReference type="ARBA" id="ARBA00048696"/>
    </source>
</evidence>
<comment type="catalytic activity">
    <reaction evidence="7">
        <text>L-tyrosyl-[protein] + ATP = O-(5'-adenylyl)-L-tyrosyl-[protein] + diphosphate</text>
        <dbReference type="Rhea" id="RHEA:54288"/>
        <dbReference type="Rhea" id="RHEA-COMP:10136"/>
        <dbReference type="Rhea" id="RHEA-COMP:13846"/>
        <dbReference type="ChEBI" id="CHEBI:30616"/>
        <dbReference type="ChEBI" id="CHEBI:33019"/>
        <dbReference type="ChEBI" id="CHEBI:46858"/>
        <dbReference type="ChEBI" id="CHEBI:83624"/>
        <dbReference type="EC" id="2.7.7.108"/>
    </reaction>
</comment>
<gene>
    <name evidence="9" type="ORF">CS006_07665</name>
</gene>
<dbReference type="Pfam" id="PF02661">
    <property type="entry name" value="Fic"/>
    <property type="match status" value="1"/>
</dbReference>
<dbReference type="InterPro" id="IPR033788">
    <property type="entry name" value="VbhA-like"/>
</dbReference>
<comment type="caution">
    <text evidence="9">The sequence shown here is derived from an EMBL/GenBank/DDBJ whole genome shotgun (WGS) entry which is preliminary data.</text>
</comment>
<evidence type="ECO:0000313" key="9">
    <source>
        <dbReference type="EMBL" id="PJM73106.1"/>
    </source>
</evidence>
<keyword evidence="3" id="KW-0547">Nucleotide-binding</keyword>
<dbReference type="SUPFAM" id="SSF140931">
    <property type="entry name" value="Fic-like"/>
    <property type="match status" value="1"/>
</dbReference>
<dbReference type="AlphaFoldDB" id="A0A2M9H8H8"/>
<name>A0A2M9H8H8_9BIFI</name>
<dbReference type="PROSITE" id="PS51459">
    <property type="entry name" value="FIDO"/>
    <property type="match status" value="1"/>
</dbReference>
<dbReference type="InterPro" id="IPR036597">
    <property type="entry name" value="Fido-like_dom_sf"/>
</dbReference>
<dbReference type="PANTHER" id="PTHR39560:SF1">
    <property type="entry name" value="PROTEIN ADENYLYLTRANSFERASE FIC-RELATED"/>
    <property type="match status" value="1"/>
</dbReference>
<dbReference type="GO" id="GO:0051302">
    <property type="term" value="P:regulation of cell division"/>
    <property type="evidence" value="ECO:0007669"/>
    <property type="project" value="TreeGrafter"/>
</dbReference>
<dbReference type="CDD" id="cd11586">
    <property type="entry name" value="VbhA_like"/>
    <property type="match status" value="1"/>
</dbReference>
<evidence type="ECO:0000256" key="6">
    <source>
        <dbReference type="ARBA" id="ARBA00047939"/>
    </source>
</evidence>
<evidence type="ECO:0000313" key="10">
    <source>
        <dbReference type="Proteomes" id="UP000229095"/>
    </source>
</evidence>
<feature type="domain" description="Fido" evidence="8">
    <location>
        <begin position="80"/>
        <end position="229"/>
    </location>
</feature>
<evidence type="ECO:0000256" key="2">
    <source>
        <dbReference type="ARBA" id="ARBA00022695"/>
    </source>
</evidence>
<reference evidence="9 10" key="1">
    <citation type="submission" date="2017-10" db="EMBL/GenBank/DDBJ databases">
        <title>Draft genome sequences of strains TRE 1, TRE 9, TRE H and TRI 7, isolated from tamarins, belonging to four potential novel Bifidobacterium species.</title>
        <authorList>
            <person name="Mattarelli P."/>
            <person name="Modesto M."/>
            <person name="Puglisi E."/>
            <person name="Morelli L."/>
            <person name="Spezio C."/>
            <person name="Bonetti A."/>
            <person name="Sandri C."/>
        </authorList>
    </citation>
    <scope>NUCLEOTIDE SEQUENCE [LARGE SCALE GENOMIC DNA]</scope>
    <source>
        <strain evidence="10">TRE1</strain>
    </source>
</reference>
<evidence type="ECO:0000256" key="3">
    <source>
        <dbReference type="ARBA" id="ARBA00022741"/>
    </source>
</evidence>
<comment type="catalytic activity">
    <reaction evidence="6">
        <text>L-threonyl-[protein] + ATP = 3-O-(5'-adenylyl)-L-threonyl-[protein] + diphosphate</text>
        <dbReference type="Rhea" id="RHEA:54292"/>
        <dbReference type="Rhea" id="RHEA-COMP:11060"/>
        <dbReference type="Rhea" id="RHEA-COMP:13847"/>
        <dbReference type="ChEBI" id="CHEBI:30013"/>
        <dbReference type="ChEBI" id="CHEBI:30616"/>
        <dbReference type="ChEBI" id="CHEBI:33019"/>
        <dbReference type="ChEBI" id="CHEBI:138113"/>
        <dbReference type="EC" id="2.7.7.108"/>
    </reaction>
</comment>
<proteinExistence type="predicted"/>
<dbReference type="Proteomes" id="UP000229095">
    <property type="component" value="Unassembled WGS sequence"/>
</dbReference>
<dbReference type="EC" id="2.7.7.108" evidence="5"/>
<organism evidence="9 10">
    <name type="scientific">Bifidobacterium primatium</name>
    <dbReference type="NCBI Taxonomy" id="2045438"/>
    <lineage>
        <taxon>Bacteria</taxon>
        <taxon>Bacillati</taxon>
        <taxon>Actinomycetota</taxon>
        <taxon>Actinomycetes</taxon>
        <taxon>Bifidobacteriales</taxon>
        <taxon>Bifidobacteriaceae</taxon>
        <taxon>Bifidobacterium</taxon>
    </lineage>
</organism>
<dbReference type="OrthoDB" id="9813719at2"/>
<dbReference type="GO" id="GO:0005524">
    <property type="term" value="F:ATP binding"/>
    <property type="evidence" value="ECO:0007669"/>
    <property type="project" value="UniProtKB-KW"/>
</dbReference>
<evidence type="ECO:0000256" key="4">
    <source>
        <dbReference type="ARBA" id="ARBA00022840"/>
    </source>
</evidence>
<dbReference type="Gene3D" id="1.10.3290.10">
    <property type="entry name" value="Fido-like domain"/>
    <property type="match status" value="1"/>
</dbReference>
<dbReference type="InterPro" id="IPR003812">
    <property type="entry name" value="Fido"/>
</dbReference>
<keyword evidence="4" id="KW-0067">ATP-binding</keyword>
<sequence>MLPAERMSAVAFAATNCALESMTISPRTMRLARSYMDGRMPLDEFVDRTPSDGGDDLADCADAVFARTILFAERPASPSGDLAELRAIHHTLFEGIRVDAGMLRRRDTAQGAYNVRANDIAANTQAFFPAALLETGAANIASELHESRNLACLDRADFAERLAHFYDELGYLHPFAYGNAMVLRIFASRLAHSAGWDLDWQSVTGNDYRDAKRRAYTGDTSGFAHMFGSIVRPANPTRVFLISGWDQGPAH</sequence>
<keyword evidence="2" id="KW-0548">Nucleotidyltransferase</keyword>
<protein>
    <recommendedName>
        <fullName evidence="5">protein adenylyltransferase</fullName>
        <ecNumber evidence="5">2.7.7.108</ecNumber>
    </recommendedName>
</protein>
<accession>A0A2M9H8H8</accession>
<evidence type="ECO:0000256" key="5">
    <source>
        <dbReference type="ARBA" id="ARBA00034531"/>
    </source>
</evidence>
<dbReference type="PANTHER" id="PTHR39560">
    <property type="entry name" value="PROTEIN ADENYLYLTRANSFERASE FIC-RELATED"/>
    <property type="match status" value="1"/>
</dbReference>
<dbReference type="GO" id="GO:0070733">
    <property type="term" value="F:AMPylase activity"/>
    <property type="evidence" value="ECO:0007669"/>
    <property type="project" value="UniProtKB-EC"/>
</dbReference>
<keyword evidence="1" id="KW-0808">Transferase</keyword>
<dbReference type="EMBL" id="PEBI01000003">
    <property type="protein sequence ID" value="PJM73106.1"/>
    <property type="molecule type" value="Genomic_DNA"/>
</dbReference>